<dbReference type="Proteomes" id="UP000268844">
    <property type="component" value="Unassembled WGS sequence"/>
</dbReference>
<evidence type="ECO:0000256" key="1">
    <source>
        <dbReference type="SAM" id="SignalP"/>
    </source>
</evidence>
<dbReference type="SUPFAM" id="SSF47175">
    <property type="entry name" value="Cytochromes"/>
    <property type="match status" value="1"/>
</dbReference>
<dbReference type="InterPro" id="IPR010980">
    <property type="entry name" value="Cyt_c/b562"/>
</dbReference>
<dbReference type="GO" id="GO:0005506">
    <property type="term" value="F:iron ion binding"/>
    <property type="evidence" value="ECO:0007669"/>
    <property type="project" value="InterPro"/>
</dbReference>
<feature type="chain" id="PRO_5019513272" evidence="1">
    <location>
        <begin position="23"/>
        <end position="163"/>
    </location>
</feature>
<dbReference type="Pfam" id="PF01322">
    <property type="entry name" value="Cytochrom_C_2"/>
    <property type="match status" value="1"/>
</dbReference>
<evidence type="ECO:0000313" key="3">
    <source>
        <dbReference type="Proteomes" id="UP000268844"/>
    </source>
</evidence>
<dbReference type="InterPro" id="IPR002321">
    <property type="entry name" value="Cyt_c_II"/>
</dbReference>
<dbReference type="AlphaFoldDB" id="A0A447I8T0"/>
<accession>A0A447I8T0</accession>
<feature type="signal peptide" evidence="1">
    <location>
        <begin position="1"/>
        <end position="22"/>
    </location>
</feature>
<proteinExistence type="predicted"/>
<dbReference type="GO" id="GO:0009055">
    <property type="term" value="F:electron transfer activity"/>
    <property type="evidence" value="ECO:0007669"/>
    <property type="project" value="InterPro"/>
</dbReference>
<dbReference type="Gene3D" id="1.20.120.10">
    <property type="entry name" value="Cytochrome c/b562"/>
    <property type="match status" value="1"/>
</dbReference>
<gene>
    <name evidence="2" type="ORF">DEVEQU_00936</name>
</gene>
<dbReference type="GO" id="GO:0020037">
    <property type="term" value="F:heme binding"/>
    <property type="evidence" value="ECO:0007669"/>
    <property type="project" value="InterPro"/>
</dbReference>
<keyword evidence="3" id="KW-1185">Reference proteome</keyword>
<reference evidence="2 3" key="1">
    <citation type="submission" date="2018-12" db="EMBL/GenBank/DDBJ databases">
        <authorList>
            <person name="Criscuolo A."/>
        </authorList>
    </citation>
    <scope>NUCLEOTIDE SEQUENCE [LARGE SCALE GENOMIC DNA]</scope>
    <source>
        <strain evidence="2">ACIP1116281</strain>
    </source>
</reference>
<protein>
    <submittedName>
        <fullName evidence="2">Cytochrome C</fullName>
    </submittedName>
</protein>
<dbReference type="RefSeq" id="WP_126149408.1">
    <property type="nucleotide sequence ID" value="NZ_UZWD01000015.1"/>
</dbReference>
<keyword evidence="1" id="KW-0732">Signal</keyword>
<dbReference type="OrthoDB" id="9811729at2"/>
<dbReference type="GO" id="GO:0022900">
    <property type="term" value="P:electron transport chain"/>
    <property type="evidence" value="ECO:0007669"/>
    <property type="project" value="InterPro"/>
</dbReference>
<name>A0A447I8T0_9HYPH</name>
<dbReference type="EMBL" id="UZWD01000015">
    <property type="protein sequence ID" value="VDS03807.1"/>
    <property type="molecule type" value="Genomic_DNA"/>
</dbReference>
<sequence length="163" mass="16884">MLRPPLLSALVVICLGTGLVLAEAPNNAVGDTIAARRGLMNQLATLQTLVDARVSSGGYSPELYDLGQAAAASLDAFAVLLPPQSNLLGGAPAIEGVDTTAAAAIWDDLPAFRQLLRDTAAHARAASEAADLAGFQAEWDKVAQSCSSCHESYVVFDPFAAFN</sequence>
<evidence type="ECO:0000313" key="2">
    <source>
        <dbReference type="EMBL" id="VDS03807.1"/>
    </source>
</evidence>
<dbReference type="PROSITE" id="PS51009">
    <property type="entry name" value="CYTCII"/>
    <property type="match status" value="1"/>
</dbReference>
<organism evidence="2 3">
    <name type="scientific">Devosia equisanguinis</name>
    <dbReference type="NCBI Taxonomy" id="2490941"/>
    <lineage>
        <taxon>Bacteria</taxon>
        <taxon>Pseudomonadati</taxon>
        <taxon>Pseudomonadota</taxon>
        <taxon>Alphaproteobacteria</taxon>
        <taxon>Hyphomicrobiales</taxon>
        <taxon>Devosiaceae</taxon>
        <taxon>Devosia</taxon>
    </lineage>
</organism>